<evidence type="ECO:0000256" key="7">
    <source>
        <dbReference type="ARBA" id="ARBA00016549"/>
    </source>
</evidence>
<dbReference type="EC" id="4.1.3.17" evidence="5"/>
<comment type="catalytic activity">
    <reaction evidence="12">
        <text>oxaloacetate + H(+) = pyruvate + CO2</text>
        <dbReference type="Rhea" id="RHEA:15641"/>
        <dbReference type="ChEBI" id="CHEBI:15361"/>
        <dbReference type="ChEBI" id="CHEBI:15378"/>
        <dbReference type="ChEBI" id="CHEBI:16452"/>
        <dbReference type="ChEBI" id="CHEBI:16526"/>
        <dbReference type="EC" id="4.1.1.112"/>
    </reaction>
</comment>
<dbReference type="GO" id="GO:0047443">
    <property type="term" value="F:4-hydroxy-4-methyl-2-oxoglutarate aldolase activity"/>
    <property type="evidence" value="ECO:0007669"/>
    <property type="project" value="UniProtKB-EC"/>
</dbReference>
<evidence type="ECO:0000313" key="15">
    <source>
        <dbReference type="Proteomes" id="UP000185124"/>
    </source>
</evidence>
<dbReference type="PANTHER" id="PTHR33254:SF4">
    <property type="entry name" value="4-HYDROXY-4-METHYL-2-OXOGLUTARATE ALDOLASE 3-RELATED"/>
    <property type="match status" value="1"/>
</dbReference>
<evidence type="ECO:0000256" key="9">
    <source>
        <dbReference type="ARBA" id="ARBA00029596"/>
    </source>
</evidence>
<evidence type="ECO:0000256" key="4">
    <source>
        <dbReference type="ARBA" id="ARBA00011233"/>
    </source>
</evidence>
<evidence type="ECO:0000256" key="12">
    <source>
        <dbReference type="ARBA" id="ARBA00047973"/>
    </source>
</evidence>
<dbReference type="AlphaFoldDB" id="A0A1N5U1Y7"/>
<dbReference type="EC" id="4.1.1.112" evidence="6"/>
<evidence type="ECO:0000256" key="5">
    <source>
        <dbReference type="ARBA" id="ARBA00012213"/>
    </source>
</evidence>
<keyword evidence="13" id="KW-0479">Metal-binding</keyword>
<proteinExistence type="inferred from homology"/>
<feature type="binding site" evidence="13">
    <location>
        <position position="121"/>
    </location>
    <ligand>
        <name>substrate</name>
    </ligand>
</feature>
<dbReference type="Pfam" id="PF03737">
    <property type="entry name" value="RraA-like"/>
    <property type="match status" value="1"/>
</dbReference>
<comment type="cofactor">
    <cofactor evidence="2">
        <name>a divalent metal cation</name>
        <dbReference type="ChEBI" id="CHEBI:60240"/>
    </cofactor>
</comment>
<name>A0A1N5U1Y7_9ACTN</name>
<dbReference type="InterPro" id="IPR036704">
    <property type="entry name" value="RraA/RraA-like_sf"/>
</dbReference>
<evidence type="ECO:0000256" key="1">
    <source>
        <dbReference type="ARBA" id="ARBA00001342"/>
    </source>
</evidence>
<dbReference type="PANTHER" id="PTHR33254">
    <property type="entry name" value="4-HYDROXY-4-METHYL-2-OXOGLUTARATE ALDOLASE 3-RELATED"/>
    <property type="match status" value="1"/>
</dbReference>
<evidence type="ECO:0000256" key="6">
    <source>
        <dbReference type="ARBA" id="ARBA00012947"/>
    </source>
</evidence>
<accession>A0A1N5U1Y7</accession>
<dbReference type="RefSeq" id="WP_074308418.1">
    <property type="nucleotide sequence ID" value="NZ_FSQT01000001.1"/>
</dbReference>
<sequence>MSGTPGFRITSEWTRPNPTTVAAFADVPSPNIGDAMNRLGVVDPRIQAVWPGARCAGSALPVWTRAGDNLMIHKAIDMAEPGDVIVVNGQGDLTRALFGELMAHSAAALGVGGLVFDGSVRDVASLAELRLPVFACGVSPAGPFKQGPGEIGRPVAIGGVVCAPGDLVVADADGVVIVPHEDVDAVLAEAQAIQQREAKRLQEIRGGSPRRAGIDEELIRRGVLGKAS</sequence>
<dbReference type="GO" id="GO:0008948">
    <property type="term" value="F:oxaloacetate decarboxylase activity"/>
    <property type="evidence" value="ECO:0007669"/>
    <property type="project" value="UniProtKB-EC"/>
</dbReference>
<evidence type="ECO:0000256" key="13">
    <source>
        <dbReference type="PIRSR" id="PIRSR605493-1"/>
    </source>
</evidence>
<dbReference type="GO" id="GO:0046872">
    <property type="term" value="F:metal ion binding"/>
    <property type="evidence" value="ECO:0007669"/>
    <property type="project" value="UniProtKB-KW"/>
</dbReference>
<evidence type="ECO:0000256" key="10">
    <source>
        <dbReference type="ARBA" id="ARBA00030169"/>
    </source>
</evidence>
<evidence type="ECO:0000256" key="8">
    <source>
        <dbReference type="ARBA" id="ARBA00025046"/>
    </source>
</evidence>
<protein>
    <recommendedName>
        <fullName evidence="7">Putative 4-hydroxy-4-methyl-2-oxoglutarate aldolase</fullName>
        <ecNumber evidence="6">4.1.1.112</ecNumber>
        <ecNumber evidence="5">4.1.3.17</ecNumber>
    </recommendedName>
    <alternativeName>
        <fullName evidence="11">Oxaloacetate decarboxylase</fullName>
    </alternativeName>
    <alternativeName>
        <fullName evidence="9">Regulator of ribonuclease activity homolog</fullName>
    </alternativeName>
    <alternativeName>
        <fullName evidence="10">RraA-like protein</fullName>
    </alternativeName>
</protein>
<dbReference type="CDD" id="cd16841">
    <property type="entry name" value="RraA_family"/>
    <property type="match status" value="1"/>
</dbReference>
<feature type="binding site" evidence="13">
    <location>
        <position position="122"/>
    </location>
    <ligand>
        <name>Mg(2+)</name>
        <dbReference type="ChEBI" id="CHEBI:18420"/>
    </ligand>
</feature>
<keyword evidence="13" id="KW-0460">Magnesium</keyword>
<dbReference type="EMBL" id="FSQT01000001">
    <property type="protein sequence ID" value="SIM54337.1"/>
    <property type="molecule type" value="Genomic_DNA"/>
</dbReference>
<dbReference type="NCBIfam" id="NF004850">
    <property type="entry name" value="PRK06201.1"/>
    <property type="match status" value="1"/>
</dbReference>
<evidence type="ECO:0000256" key="3">
    <source>
        <dbReference type="ARBA" id="ARBA00008621"/>
    </source>
</evidence>
<feature type="binding site" evidence="13">
    <location>
        <begin position="99"/>
        <end position="102"/>
    </location>
    <ligand>
        <name>substrate</name>
    </ligand>
</feature>
<dbReference type="InterPro" id="IPR005493">
    <property type="entry name" value="RraA/RraA-like"/>
</dbReference>
<evidence type="ECO:0000256" key="11">
    <source>
        <dbReference type="ARBA" id="ARBA00032305"/>
    </source>
</evidence>
<comment type="similarity">
    <text evidence="3">Belongs to the class II aldolase/RraA-like family.</text>
</comment>
<dbReference type="Gene3D" id="3.50.30.40">
    <property type="entry name" value="Ribonuclease E inhibitor RraA/RraA-like"/>
    <property type="match status" value="1"/>
</dbReference>
<dbReference type="OrthoDB" id="943692at2"/>
<evidence type="ECO:0000256" key="2">
    <source>
        <dbReference type="ARBA" id="ARBA00001968"/>
    </source>
</evidence>
<organism evidence="14 15">
    <name type="scientific">Micromonospora cremea</name>
    <dbReference type="NCBI Taxonomy" id="709881"/>
    <lineage>
        <taxon>Bacteria</taxon>
        <taxon>Bacillati</taxon>
        <taxon>Actinomycetota</taxon>
        <taxon>Actinomycetes</taxon>
        <taxon>Micromonosporales</taxon>
        <taxon>Micromonosporaceae</taxon>
        <taxon>Micromonospora</taxon>
    </lineage>
</organism>
<dbReference type="Proteomes" id="UP000185124">
    <property type="component" value="Unassembled WGS sequence"/>
</dbReference>
<reference evidence="15" key="1">
    <citation type="submission" date="2016-12" db="EMBL/GenBank/DDBJ databases">
        <authorList>
            <person name="Varghese N."/>
            <person name="Submissions S."/>
        </authorList>
    </citation>
    <scope>NUCLEOTIDE SEQUENCE [LARGE SCALE GENOMIC DNA]</scope>
    <source>
        <strain evidence="15">DSM 45599</strain>
    </source>
</reference>
<dbReference type="SUPFAM" id="SSF89562">
    <property type="entry name" value="RraA-like"/>
    <property type="match status" value="1"/>
</dbReference>
<comment type="catalytic activity">
    <reaction evidence="1">
        <text>4-hydroxy-4-methyl-2-oxoglutarate = 2 pyruvate</text>
        <dbReference type="Rhea" id="RHEA:22748"/>
        <dbReference type="ChEBI" id="CHEBI:15361"/>
        <dbReference type="ChEBI" id="CHEBI:58276"/>
        <dbReference type="EC" id="4.1.3.17"/>
    </reaction>
</comment>
<keyword evidence="15" id="KW-1185">Reference proteome</keyword>
<comment type="cofactor">
    <cofactor evidence="13">
        <name>Mg(2+)</name>
        <dbReference type="ChEBI" id="CHEBI:18420"/>
    </cofactor>
</comment>
<gene>
    <name evidence="14" type="ORF">SAMN04489832_0523</name>
</gene>
<evidence type="ECO:0000313" key="14">
    <source>
        <dbReference type="EMBL" id="SIM54337.1"/>
    </source>
</evidence>
<comment type="subunit">
    <text evidence="4">Homotrimer.</text>
</comment>
<dbReference type="STRING" id="709881.SAMN04489832_0523"/>
<comment type="function">
    <text evidence="8">Catalyzes the aldol cleavage of 4-hydroxy-4-methyl-2-oxoglutarate (HMG) into 2 molecules of pyruvate. Also contains a secondary oxaloacetate (OAA) decarboxylase activity due to the common pyruvate enolate transition state formed following C-C bond cleavage in the retro-aldol and decarboxylation reactions.</text>
</comment>